<evidence type="ECO:0000256" key="2">
    <source>
        <dbReference type="ARBA" id="ARBA00022475"/>
    </source>
</evidence>
<dbReference type="InterPro" id="IPR052159">
    <property type="entry name" value="Competence_DNA_uptake"/>
</dbReference>
<gene>
    <name evidence="8" type="ORF">COT59_00255</name>
</gene>
<evidence type="ECO:0000259" key="7">
    <source>
        <dbReference type="Pfam" id="PF03772"/>
    </source>
</evidence>
<evidence type="ECO:0000256" key="5">
    <source>
        <dbReference type="ARBA" id="ARBA00023136"/>
    </source>
</evidence>
<dbReference type="AlphaFoldDB" id="A0A2H0WXY3"/>
<proteinExistence type="predicted"/>
<protein>
    <recommendedName>
        <fullName evidence="7">ComEC/Rec2-related protein domain-containing protein</fullName>
    </recommendedName>
</protein>
<comment type="caution">
    <text evidence="8">The sequence shown here is derived from an EMBL/GenBank/DDBJ whole genome shotgun (WGS) entry which is preliminary data.</text>
</comment>
<dbReference type="PANTHER" id="PTHR30619:SF1">
    <property type="entry name" value="RECOMBINATION PROTEIN 2"/>
    <property type="match status" value="1"/>
</dbReference>
<accession>A0A2H0WXY3</accession>
<dbReference type="EMBL" id="PEZD01000006">
    <property type="protein sequence ID" value="PIS17524.1"/>
    <property type="molecule type" value="Genomic_DNA"/>
</dbReference>
<keyword evidence="3 6" id="KW-0812">Transmembrane</keyword>
<keyword evidence="5 6" id="KW-0472">Membrane</keyword>
<keyword evidence="2" id="KW-1003">Cell membrane</keyword>
<dbReference type="Pfam" id="PF03772">
    <property type="entry name" value="Competence"/>
    <property type="match status" value="1"/>
</dbReference>
<dbReference type="Proteomes" id="UP000229675">
    <property type="component" value="Unassembled WGS sequence"/>
</dbReference>
<organism evidence="8 9">
    <name type="scientific">Candidatus Nealsonbacteria bacterium CG09_land_8_20_14_0_10_42_14</name>
    <dbReference type="NCBI Taxonomy" id="1974707"/>
    <lineage>
        <taxon>Bacteria</taxon>
        <taxon>Candidatus Nealsoniibacteriota</taxon>
    </lineage>
</organism>
<evidence type="ECO:0000256" key="6">
    <source>
        <dbReference type="SAM" id="Phobius"/>
    </source>
</evidence>
<feature type="transmembrane region" description="Helical" evidence="6">
    <location>
        <begin position="107"/>
        <end position="131"/>
    </location>
</feature>
<evidence type="ECO:0000256" key="4">
    <source>
        <dbReference type="ARBA" id="ARBA00022989"/>
    </source>
</evidence>
<dbReference type="InterPro" id="IPR004477">
    <property type="entry name" value="ComEC_N"/>
</dbReference>
<evidence type="ECO:0000313" key="8">
    <source>
        <dbReference type="EMBL" id="PIS17524.1"/>
    </source>
</evidence>
<feature type="transmembrane region" description="Helical" evidence="6">
    <location>
        <begin position="20"/>
        <end position="42"/>
    </location>
</feature>
<keyword evidence="4 6" id="KW-1133">Transmembrane helix</keyword>
<reference evidence="9" key="1">
    <citation type="submission" date="2017-09" db="EMBL/GenBank/DDBJ databases">
        <title>Depth-based differentiation of microbial function through sediment-hosted aquifers and enrichment of novel symbionts in the deep terrestrial subsurface.</title>
        <authorList>
            <person name="Probst A.J."/>
            <person name="Ladd B."/>
            <person name="Jarett J.K."/>
            <person name="Geller-Mcgrath D.E."/>
            <person name="Sieber C.M.K."/>
            <person name="Emerson J.B."/>
            <person name="Anantharaman K."/>
            <person name="Thomas B.C."/>
            <person name="Malmstrom R."/>
            <person name="Stieglmeier M."/>
            <person name="Klingl A."/>
            <person name="Woyke T."/>
            <person name="Ryan C.M."/>
            <person name="Banfield J.F."/>
        </authorList>
    </citation>
    <scope>NUCLEOTIDE SEQUENCE [LARGE SCALE GENOMIC DNA]</scope>
</reference>
<feature type="transmembrane region" description="Helical" evidence="6">
    <location>
        <begin position="48"/>
        <end position="69"/>
    </location>
</feature>
<feature type="domain" description="ComEC/Rec2-related protein" evidence="7">
    <location>
        <begin position="2"/>
        <end position="131"/>
    </location>
</feature>
<evidence type="ECO:0000313" key="9">
    <source>
        <dbReference type="Proteomes" id="UP000229675"/>
    </source>
</evidence>
<dbReference type="PANTHER" id="PTHR30619">
    <property type="entry name" value="DNA INTERNALIZATION/COMPETENCE PROTEIN COMEC/REC2"/>
    <property type="match status" value="1"/>
</dbReference>
<evidence type="ECO:0000256" key="3">
    <source>
        <dbReference type="ARBA" id="ARBA00022692"/>
    </source>
</evidence>
<sequence>MYLSPILEKFFRKVPDIIQLRSILAMTLSAQVFTLPILIYNFGYVSLIAPLVNILIIPLLPFIMILGFLAGIAGMIFQPLGWIMSWPVWALLTYLTKVVDWFSQIPLAFIILEISWVWLIAAYLILGGLVWRLNQTNRF</sequence>
<dbReference type="GO" id="GO:0005886">
    <property type="term" value="C:plasma membrane"/>
    <property type="evidence" value="ECO:0007669"/>
    <property type="project" value="UniProtKB-SubCell"/>
</dbReference>
<name>A0A2H0WXY3_9BACT</name>
<comment type="subcellular location">
    <subcellularLocation>
        <location evidence="1">Cell membrane</location>
        <topology evidence="1">Multi-pass membrane protein</topology>
    </subcellularLocation>
</comment>
<evidence type="ECO:0000256" key="1">
    <source>
        <dbReference type="ARBA" id="ARBA00004651"/>
    </source>
</evidence>